<dbReference type="EMBL" id="CADCUK010000048">
    <property type="protein sequence ID" value="CAA9366896.1"/>
    <property type="molecule type" value="Genomic_DNA"/>
</dbReference>
<gene>
    <name evidence="3" type="ORF">AVDCRST_MAG47-679</name>
</gene>
<proteinExistence type="predicted"/>
<dbReference type="GO" id="GO:0005524">
    <property type="term" value="F:ATP binding"/>
    <property type="evidence" value="ECO:0007669"/>
    <property type="project" value="InterPro"/>
</dbReference>
<dbReference type="InterPro" id="IPR011528">
    <property type="entry name" value="NERD"/>
</dbReference>
<protein>
    <submittedName>
        <fullName evidence="3">Glutamate synthase [NADPH] large chain</fullName>
        <ecNumber evidence="3">1.4.1.13</ecNumber>
    </submittedName>
</protein>
<dbReference type="GO" id="GO:0043138">
    <property type="term" value="F:3'-5' DNA helicase activity"/>
    <property type="evidence" value="ECO:0007669"/>
    <property type="project" value="TreeGrafter"/>
</dbReference>
<accession>A0A6J4MTK5</accession>
<dbReference type="Pfam" id="PF13538">
    <property type="entry name" value="UvrD_C_2"/>
    <property type="match status" value="1"/>
</dbReference>
<dbReference type="PANTHER" id="PTHR11070:SF50">
    <property type="entry name" value="SUPERFAMILY I DNA AND RNA HELICASE"/>
    <property type="match status" value="1"/>
</dbReference>
<name>A0A6J4MTK5_9ACTN</name>
<dbReference type="InterPro" id="IPR000212">
    <property type="entry name" value="DNA_helicase_UvrD/REP"/>
</dbReference>
<sequence>MPILLDDEPTFATPSERTVWETLREQLGPDDLLGAGVRVTRRGQDREIDILVGLVGHGVVVLEVKGGAVWLDGGQWLQRWKDRTVKPIDPVEQVRQAKYALRDYVDTDFRWERRRIRWAHALVLPHTAVHDDFATPACAREAIFGRDDLAGMVSGLRALADEPQNPPPTREDLLDLRDILAGRFAPQADLVAEAGEREERAQQLTEQQAMVLDAVRMLKRVEVRGGAGSGKTWLAVEQAKRLSADGERVALVCYSRGLAAYLKRRVATIPNRRHRPSFVGTFHELGEMWGAVLPETTDDVDGWEVRLPADMRALGEVLTDGHRFDAVVVDEAQDFSDNWWPALLSALRAEDSGVYVFSDESQRVFARYGGPPIPLLPLMLDANLRNTKQIGKTFTDLAPFRMRLRGGDGPAVRLVECAPEEALERADEAVDLLLDDWRPQDVALLTTGSRHPEQKERQERGQDQYWESFWDDEQVFYGHVLGFKGLERRVVVLAVNEPERTERSRERLYVGLSRARDQLVVCGDPDYIRDVGGEALLRSLRA</sequence>
<dbReference type="GO" id="GO:0005829">
    <property type="term" value="C:cytosol"/>
    <property type="evidence" value="ECO:0007669"/>
    <property type="project" value="TreeGrafter"/>
</dbReference>
<dbReference type="GO" id="GO:0004355">
    <property type="term" value="F:glutamate synthase (NADPH) activity"/>
    <property type="evidence" value="ECO:0007669"/>
    <property type="project" value="UniProtKB-EC"/>
</dbReference>
<dbReference type="InterPro" id="IPR027785">
    <property type="entry name" value="UvrD-like_helicase_C"/>
</dbReference>
<dbReference type="AlphaFoldDB" id="A0A6J4MTK5"/>
<dbReference type="EC" id="1.4.1.13" evidence="3"/>
<evidence type="ECO:0000259" key="2">
    <source>
        <dbReference type="Pfam" id="PF13538"/>
    </source>
</evidence>
<evidence type="ECO:0000313" key="3">
    <source>
        <dbReference type="EMBL" id="CAA9366896.1"/>
    </source>
</evidence>
<dbReference type="GO" id="GO:0003677">
    <property type="term" value="F:DNA binding"/>
    <property type="evidence" value="ECO:0007669"/>
    <property type="project" value="InterPro"/>
</dbReference>
<dbReference type="PANTHER" id="PTHR11070">
    <property type="entry name" value="UVRD / RECB / PCRA DNA HELICASE FAMILY MEMBER"/>
    <property type="match status" value="1"/>
</dbReference>
<dbReference type="GO" id="GO:0033202">
    <property type="term" value="C:DNA helicase complex"/>
    <property type="evidence" value="ECO:0007669"/>
    <property type="project" value="TreeGrafter"/>
</dbReference>
<dbReference type="Pfam" id="PF08378">
    <property type="entry name" value="NERD"/>
    <property type="match status" value="1"/>
</dbReference>
<reference evidence="3" key="1">
    <citation type="submission" date="2020-02" db="EMBL/GenBank/DDBJ databases">
        <authorList>
            <person name="Meier V. D."/>
        </authorList>
    </citation>
    <scope>NUCLEOTIDE SEQUENCE</scope>
    <source>
        <strain evidence="3">AVDCRST_MAG47</strain>
    </source>
</reference>
<feature type="domain" description="UvrD-like helicase C-terminal" evidence="2">
    <location>
        <begin position="483"/>
        <end position="521"/>
    </location>
</feature>
<evidence type="ECO:0000259" key="1">
    <source>
        <dbReference type="Pfam" id="PF08378"/>
    </source>
</evidence>
<feature type="domain" description="NERD" evidence="1">
    <location>
        <begin position="16"/>
        <end position="110"/>
    </location>
</feature>
<dbReference type="SUPFAM" id="SSF52540">
    <property type="entry name" value="P-loop containing nucleoside triphosphate hydrolases"/>
    <property type="match status" value="1"/>
</dbReference>
<keyword evidence="3" id="KW-0560">Oxidoreductase</keyword>
<organism evidence="3">
    <name type="scientific">uncultured Nocardioidaceae bacterium</name>
    <dbReference type="NCBI Taxonomy" id="253824"/>
    <lineage>
        <taxon>Bacteria</taxon>
        <taxon>Bacillati</taxon>
        <taxon>Actinomycetota</taxon>
        <taxon>Actinomycetes</taxon>
        <taxon>Propionibacteriales</taxon>
        <taxon>Nocardioidaceae</taxon>
        <taxon>environmental samples</taxon>
    </lineage>
</organism>
<dbReference type="Gene3D" id="3.40.50.300">
    <property type="entry name" value="P-loop containing nucleotide triphosphate hydrolases"/>
    <property type="match status" value="2"/>
</dbReference>
<dbReference type="InterPro" id="IPR027417">
    <property type="entry name" value="P-loop_NTPase"/>
</dbReference>
<dbReference type="Pfam" id="PF13245">
    <property type="entry name" value="AAA_19"/>
    <property type="match status" value="1"/>
</dbReference>
<dbReference type="GO" id="GO:0000725">
    <property type="term" value="P:recombinational repair"/>
    <property type="evidence" value="ECO:0007669"/>
    <property type="project" value="TreeGrafter"/>
</dbReference>